<reference evidence="1" key="1">
    <citation type="submission" date="2018-05" db="EMBL/GenBank/DDBJ databases">
        <authorList>
            <person name="Lanie J.A."/>
            <person name="Ng W.-L."/>
            <person name="Kazmierczak K.M."/>
            <person name="Andrzejewski T.M."/>
            <person name="Davidsen T.M."/>
            <person name="Wayne K.J."/>
            <person name="Tettelin H."/>
            <person name="Glass J.I."/>
            <person name="Rusch D."/>
            <person name="Podicherti R."/>
            <person name="Tsui H.-C.T."/>
            <person name="Winkler M.E."/>
        </authorList>
    </citation>
    <scope>NUCLEOTIDE SEQUENCE</scope>
</reference>
<accession>A0A381QYD1</accession>
<sequence>MLANPAEASTLGPSFLQYRSGINVPTCAEFWKPVAQFRV</sequence>
<dbReference type="EMBL" id="UINC01001519">
    <property type="protein sequence ID" value="SUZ82707.1"/>
    <property type="molecule type" value="Genomic_DNA"/>
</dbReference>
<dbReference type="AlphaFoldDB" id="A0A381QYD1"/>
<gene>
    <name evidence="1" type="ORF">METZ01_LOCUS35561</name>
</gene>
<proteinExistence type="predicted"/>
<evidence type="ECO:0000313" key="1">
    <source>
        <dbReference type="EMBL" id="SUZ82707.1"/>
    </source>
</evidence>
<organism evidence="1">
    <name type="scientific">marine metagenome</name>
    <dbReference type="NCBI Taxonomy" id="408172"/>
    <lineage>
        <taxon>unclassified sequences</taxon>
        <taxon>metagenomes</taxon>
        <taxon>ecological metagenomes</taxon>
    </lineage>
</organism>
<protein>
    <submittedName>
        <fullName evidence="1">Uncharacterized protein</fullName>
    </submittedName>
</protein>
<name>A0A381QYD1_9ZZZZ</name>